<feature type="compositionally biased region" description="Polar residues" evidence="4">
    <location>
        <begin position="190"/>
        <end position="200"/>
    </location>
</feature>
<dbReference type="AlphaFoldDB" id="A0A9W7B1P9"/>
<evidence type="ECO:0000256" key="2">
    <source>
        <dbReference type="ARBA" id="ARBA00022559"/>
    </source>
</evidence>
<dbReference type="Proteomes" id="UP001165160">
    <property type="component" value="Unassembled WGS sequence"/>
</dbReference>
<accession>A0A9W7B1P9</accession>
<protein>
    <recommendedName>
        <fullName evidence="7">Glutathione peroxidase</fullName>
    </recommendedName>
</protein>
<dbReference type="InterPro" id="IPR000889">
    <property type="entry name" value="Glutathione_peroxidase"/>
</dbReference>
<feature type="compositionally biased region" description="Basic and acidic residues" evidence="4">
    <location>
        <begin position="219"/>
        <end position="231"/>
    </location>
</feature>
<dbReference type="GO" id="GO:0006979">
    <property type="term" value="P:response to oxidative stress"/>
    <property type="evidence" value="ECO:0007669"/>
    <property type="project" value="InterPro"/>
</dbReference>
<dbReference type="PROSITE" id="PS51355">
    <property type="entry name" value="GLUTATHIONE_PEROXID_3"/>
    <property type="match status" value="1"/>
</dbReference>
<comment type="caution">
    <text evidence="5">The sequence shown here is derived from an EMBL/GenBank/DDBJ whole genome shotgun (WGS) entry which is preliminary data.</text>
</comment>
<dbReference type="PANTHER" id="PTHR11592:SF78">
    <property type="entry name" value="GLUTATHIONE PEROXIDASE"/>
    <property type="match status" value="1"/>
</dbReference>
<dbReference type="Pfam" id="PF00255">
    <property type="entry name" value="GSHPx"/>
    <property type="match status" value="1"/>
</dbReference>
<dbReference type="InterPro" id="IPR036249">
    <property type="entry name" value="Thioredoxin-like_sf"/>
</dbReference>
<proteinExistence type="inferred from homology"/>
<evidence type="ECO:0000256" key="1">
    <source>
        <dbReference type="ARBA" id="ARBA00006926"/>
    </source>
</evidence>
<dbReference type="GO" id="GO:0004601">
    <property type="term" value="F:peroxidase activity"/>
    <property type="evidence" value="ECO:0007669"/>
    <property type="project" value="UniProtKB-KW"/>
</dbReference>
<keyword evidence="3" id="KW-0560">Oxidoreductase</keyword>
<name>A0A9W7B1P9_9STRA</name>
<gene>
    <name evidence="5" type="ORF">TrVE_jg11835</name>
</gene>
<dbReference type="PROSITE" id="PS00763">
    <property type="entry name" value="GLUTATHIONE_PEROXID_2"/>
    <property type="match status" value="1"/>
</dbReference>
<feature type="region of interest" description="Disordered" evidence="4">
    <location>
        <begin position="185"/>
        <end position="249"/>
    </location>
</feature>
<feature type="compositionally biased region" description="Basic and acidic residues" evidence="4">
    <location>
        <begin position="239"/>
        <end position="249"/>
    </location>
</feature>
<dbReference type="CDD" id="cd00340">
    <property type="entry name" value="GSH_Peroxidase"/>
    <property type="match status" value="1"/>
</dbReference>
<keyword evidence="2" id="KW-0575">Peroxidase</keyword>
<evidence type="ECO:0000313" key="6">
    <source>
        <dbReference type="Proteomes" id="UP001165160"/>
    </source>
</evidence>
<reference evidence="6" key="1">
    <citation type="journal article" date="2023" name="Commun. Biol.">
        <title>Genome analysis of Parmales, the sister group of diatoms, reveals the evolutionary specialization of diatoms from phago-mixotrophs to photoautotrophs.</title>
        <authorList>
            <person name="Ban H."/>
            <person name="Sato S."/>
            <person name="Yoshikawa S."/>
            <person name="Yamada K."/>
            <person name="Nakamura Y."/>
            <person name="Ichinomiya M."/>
            <person name="Sato N."/>
            <person name="Blanc-Mathieu R."/>
            <person name="Endo H."/>
            <person name="Kuwata A."/>
            <person name="Ogata H."/>
        </authorList>
    </citation>
    <scope>NUCLEOTIDE SEQUENCE [LARGE SCALE GENOMIC DNA]</scope>
    <source>
        <strain evidence="6">NIES 3699</strain>
    </source>
</reference>
<dbReference type="InterPro" id="IPR029760">
    <property type="entry name" value="GPX_CS"/>
</dbReference>
<evidence type="ECO:0000256" key="4">
    <source>
        <dbReference type="SAM" id="MobiDB-lite"/>
    </source>
</evidence>
<dbReference type="SUPFAM" id="SSF52833">
    <property type="entry name" value="Thioredoxin-like"/>
    <property type="match status" value="1"/>
</dbReference>
<dbReference type="Gene3D" id="3.40.30.10">
    <property type="entry name" value="Glutaredoxin"/>
    <property type="match status" value="1"/>
</dbReference>
<organism evidence="5 6">
    <name type="scientific">Triparma verrucosa</name>
    <dbReference type="NCBI Taxonomy" id="1606542"/>
    <lineage>
        <taxon>Eukaryota</taxon>
        <taxon>Sar</taxon>
        <taxon>Stramenopiles</taxon>
        <taxon>Ochrophyta</taxon>
        <taxon>Bolidophyceae</taxon>
        <taxon>Parmales</taxon>
        <taxon>Triparmaceae</taxon>
        <taxon>Triparma</taxon>
    </lineage>
</organism>
<sequence length="249" mass="28115">MFKRLSTTAQDGFSRVLFGKEAATPIEDFYATEANLIDGTKTSMGEYKFSVLIVVNLVELWDKYHERGLEILAFPCNQFGAQEPKSHEEILQFASKYKGADGKGANEKFIFFEKSDVNGKKTNQVFSYLKKCLAWEDGTKDVRWNFGKFLVSGEGLPYKRFGSKDAPRIMEDDIVELLDRLRSGRGSSVEAPSSNATKLQQLAEEQPTGDDNCVTLDCPSKKSVEEGKEEKEEKEEEQTETKEDEEGKE</sequence>
<evidence type="ECO:0008006" key="7">
    <source>
        <dbReference type="Google" id="ProtNLM"/>
    </source>
</evidence>
<comment type="similarity">
    <text evidence="1">Belongs to the glutathione peroxidase family.</text>
</comment>
<evidence type="ECO:0000313" key="5">
    <source>
        <dbReference type="EMBL" id="GMH82287.1"/>
    </source>
</evidence>
<evidence type="ECO:0000256" key="3">
    <source>
        <dbReference type="ARBA" id="ARBA00023002"/>
    </source>
</evidence>
<dbReference type="PANTHER" id="PTHR11592">
    <property type="entry name" value="GLUTATHIONE PEROXIDASE"/>
    <property type="match status" value="1"/>
</dbReference>
<keyword evidence="6" id="KW-1185">Reference proteome</keyword>
<dbReference type="EMBL" id="BRXX01000013">
    <property type="protein sequence ID" value="GMH82287.1"/>
    <property type="molecule type" value="Genomic_DNA"/>
</dbReference>